<dbReference type="GO" id="GO:0010181">
    <property type="term" value="F:FMN binding"/>
    <property type="evidence" value="ECO:0007669"/>
    <property type="project" value="TreeGrafter"/>
</dbReference>
<keyword evidence="3" id="KW-1185">Reference proteome</keyword>
<dbReference type="PANTHER" id="PTHR30543">
    <property type="entry name" value="CHROMATE REDUCTASE"/>
    <property type="match status" value="1"/>
</dbReference>
<dbReference type="GO" id="GO:0005829">
    <property type="term" value="C:cytosol"/>
    <property type="evidence" value="ECO:0007669"/>
    <property type="project" value="TreeGrafter"/>
</dbReference>
<dbReference type="InterPro" id="IPR029039">
    <property type="entry name" value="Flavoprotein-like_sf"/>
</dbReference>
<dbReference type="InterPro" id="IPR050712">
    <property type="entry name" value="NAD(P)H-dep_reductase"/>
</dbReference>
<evidence type="ECO:0000313" key="2">
    <source>
        <dbReference type="EMBL" id="NGM12909.1"/>
    </source>
</evidence>
<dbReference type="RefSeq" id="WP_164446868.1">
    <property type="nucleotide sequence ID" value="NZ_SAIY01000003.1"/>
</dbReference>
<reference evidence="2 3" key="1">
    <citation type="submission" date="2020-02" db="EMBL/GenBank/DDBJ databases">
        <title>Draft Genome Sequence of Verrucosispora sp. Strain CWR15, Isolated from Gulf of Mexico Sponge.</title>
        <authorList>
            <person name="Kennedy S.J."/>
            <person name="Cella E."/>
            <person name="Azarian T."/>
            <person name="Baker B.J."/>
            <person name="Shaw L.N."/>
        </authorList>
    </citation>
    <scope>NUCLEOTIDE SEQUENCE [LARGE SCALE GENOMIC DNA]</scope>
    <source>
        <strain evidence="2 3">CWR15</strain>
    </source>
</reference>
<evidence type="ECO:0000259" key="1">
    <source>
        <dbReference type="Pfam" id="PF03358"/>
    </source>
</evidence>
<gene>
    <name evidence="2" type="ORF">ENC19_09690</name>
</gene>
<dbReference type="InterPro" id="IPR005025">
    <property type="entry name" value="FMN_Rdtase-like_dom"/>
</dbReference>
<dbReference type="GO" id="GO:0016491">
    <property type="term" value="F:oxidoreductase activity"/>
    <property type="evidence" value="ECO:0007669"/>
    <property type="project" value="InterPro"/>
</dbReference>
<dbReference type="SUPFAM" id="SSF52218">
    <property type="entry name" value="Flavoproteins"/>
    <property type="match status" value="1"/>
</dbReference>
<feature type="domain" description="NADPH-dependent FMN reductase-like" evidence="1">
    <location>
        <begin position="18"/>
        <end position="152"/>
    </location>
</feature>
<comment type="caution">
    <text evidence="2">The sequence shown here is derived from an EMBL/GenBank/DDBJ whole genome shotgun (WGS) entry which is preliminary data.</text>
</comment>
<sequence>MAISTDQHSSLSPATGQRVAVISGSVRKDRMGPTIAQWVAAALDPAGALDPAQLDLIDVAHVELPDDSLLYPGGGPKSEVADRIAAADAFVFVTPEYNHSYPASLKRLIDWHYGEWRVKPATIVAYGVHGGYAAIEHLRGVLAELSVVTTRRALGLRAPWTSLDDHGRYVPDAELSRGLTASLTELRWWAQVLADARRDRPLTI</sequence>
<dbReference type="PANTHER" id="PTHR30543:SF21">
    <property type="entry name" value="NAD(P)H-DEPENDENT FMN REDUCTASE LOT6"/>
    <property type="match status" value="1"/>
</dbReference>
<protein>
    <submittedName>
        <fullName evidence="2">NAD(P)H-dependent oxidoreductase</fullName>
    </submittedName>
</protein>
<dbReference type="Gene3D" id="3.40.50.360">
    <property type="match status" value="1"/>
</dbReference>
<organism evidence="2 3">
    <name type="scientific">Verrucosispora sioxanthis</name>
    <dbReference type="NCBI Taxonomy" id="2499994"/>
    <lineage>
        <taxon>Bacteria</taxon>
        <taxon>Bacillati</taxon>
        <taxon>Actinomycetota</taxon>
        <taxon>Actinomycetes</taxon>
        <taxon>Micromonosporales</taxon>
        <taxon>Micromonosporaceae</taxon>
        <taxon>Micromonospora</taxon>
    </lineage>
</organism>
<name>A0A6M1KY09_9ACTN</name>
<proteinExistence type="predicted"/>
<dbReference type="AlphaFoldDB" id="A0A6M1KY09"/>
<evidence type="ECO:0000313" key="3">
    <source>
        <dbReference type="Proteomes" id="UP000478148"/>
    </source>
</evidence>
<dbReference type="Proteomes" id="UP000478148">
    <property type="component" value="Unassembled WGS sequence"/>
</dbReference>
<accession>A0A6M1KY09</accession>
<dbReference type="Pfam" id="PF03358">
    <property type="entry name" value="FMN_red"/>
    <property type="match status" value="1"/>
</dbReference>
<dbReference type="EMBL" id="SAIY01000003">
    <property type="protein sequence ID" value="NGM12909.1"/>
    <property type="molecule type" value="Genomic_DNA"/>
</dbReference>